<dbReference type="EMBL" id="PXWG01000001">
    <property type="protein sequence ID" value="PSJ30533.1"/>
    <property type="molecule type" value="Genomic_DNA"/>
</dbReference>
<protein>
    <submittedName>
        <fullName evidence="10">Transporter</fullName>
    </submittedName>
</protein>
<dbReference type="InterPro" id="IPR000731">
    <property type="entry name" value="SSD"/>
</dbReference>
<feature type="transmembrane region" description="Helical" evidence="8">
    <location>
        <begin position="627"/>
        <end position="651"/>
    </location>
</feature>
<feature type="transmembrane region" description="Helical" evidence="8">
    <location>
        <begin position="395"/>
        <end position="416"/>
    </location>
</feature>
<evidence type="ECO:0000256" key="6">
    <source>
        <dbReference type="ARBA" id="ARBA00023136"/>
    </source>
</evidence>
<dbReference type="Pfam" id="PF03176">
    <property type="entry name" value="MMPL"/>
    <property type="match status" value="2"/>
</dbReference>
<evidence type="ECO:0000256" key="3">
    <source>
        <dbReference type="ARBA" id="ARBA00022475"/>
    </source>
</evidence>
<evidence type="ECO:0000256" key="5">
    <source>
        <dbReference type="ARBA" id="ARBA00022989"/>
    </source>
</evidence>
<dbReference type="Gene3D" id="1.20.1640.10">
    <property type="entry name" value="Multidrug efflux transporter AcrB transmembrane domain"/>
    <property type="match status" value="2"/>
</dbReference>
<dbReference type="OrthoDB" id="7051771at2"/>
<evidence type="ECO:0000256" key="8">
    <source>
        <dbReference type="SAM" id="Phobius"/>
    </source>
</evidence>
<keyword evidence="5 8" id="KW-1133">Transmembrane helix</keyword>
<dbReference type="PANTHER" id="PTHR33406:SF11">
    <property type="entry name" value="MEMBRANE PROTEIN SCO6666-RELATED"/>
    <property type="match status" value="1"/>
</dbReference>
<feature type="transmembrane region" description="Helical" evidence="8">
    <location>
        <begin position="253"/>
        <end position="275"/>
    </location>
</feature>
<evidence type="ECO:0000256" key="2">
    <source>
        <dbReference type="ARBA" id="ARBA00010157"/>
    </source>
</evidence>
<dbReference type="InterPro" id="IPR050545">
    <property type="entry name" value="Mycobact_MmpL"/>
</dbReference>
<dbReference type="Proteomes" id="UP000242427">
    <property type="component" value="Unassembled WGS sequence"/>
</dbReference>
<comment type="caution">
    <text evidence="10">The sequence shown here is derived from an EMBL/GenBank/DDBJ whole genome shotgun (WGS) entry which is preliminary data.</text>
</comment>
<dbReference type="SUPFAM" id="SSF82866">
    <property type="entry name" value="Multidrug efflux transporter AcrB transmembrane domain"/>
    <property type="match status" value="2"/>
</dbReference>
<evidence type="ECO:0000313" key="11">
    <source>
        <dbReference type="Proteomes" id="UP000242427"/>
    </source>
</evidence>
<dbReference type="PANTHER" id="PTHR33406">
    <property type="entry name" value="MEMBRANE PROTEIN MJ1562-RELATED"/>
    <property type="match status" value="1"/>
</dbReference>
<dbReference type="AlphaFoldDB" id="A0A9X7PJT7"/>
<evidence type="ECO:0000259" key="9">
    <source>
        <dbReference type="PROSITE" id="PS50156"/>
    </source>
</evidence>
<name>A0A9X7PJT7_9ACTN</name>
<keyword evidence="4 8" id="KW-0812">Transmembrane</keyword>
<feature type="domain" description="SSD" evidence="9">
    <location>
        <begin position="224"/>
        <end position="355"/>
    </location>
</feature>
<keyword evidence="6 8" id="KW-0472">Membrane</keyword>
<comment type="subcellular location">
    <subcellularLocation>
        <location evidence="1">Cell membrane</location>
        <topology evidence="1">Multi-pass membrane protein</topology>
    </subcellularLocation>
</comment>
<dbReference type="RefSeq" id="WP_106673727.1">
    <property type="nucleotide sequence ID" value="NZ_PXWG01000001.1"/>
</dbReference>
<feature type="region of interest" description="Disordered" evidence="7">
    <location>
        <begin position="484"/>
        <end position="507"/>
    </location>
</feature>
<feature type="transmembrane region" description="Helical" evidence="8">
    <location>
        <begin position="672"/>
        <end position="692"/>
    </location>
</feature>
<evidence type="ECO:0000256" key="1">
    <source>
        <dbReference type="ARBA" id="ARBA00004651"/>
    </source>
</evidence>
<feature type="transmembrane region" description="Helical" evidence="8">
    <location>
        <begin position="698"/>
        <end position="720"/>
    </location>
</feature>
<dbReference type="InterPro" id="IPR004869">
    <property type="entry name" value="MMPL_dom"/>
</dbReference>
<feature type="transmembrane region" description="Helical" evidence="8">
    <location>
        <begin position="558"/>
        <end position="576"/>
    </location>
</feature>
<evidence type="ECO:0000256" key="4">
    <source>
        <dbReference type="ARBA" id="ARBA00022692"/>
    </source>
</evidence>
<comment type="similarity">
    <text evidence="2">Belongs to the resistance-nodulation-cell division (RND) (TC 2.A.6) family. MmpL subfamily.</text>
</comment>
<keyword evidence="3" id="KW-1003">Cell membrane</keyword>
<reference evidence="10 11" key="1">
    <citation type="submission" date="2018-03" db="EMBL/GenBank/DDBJ databases">
        <title>Chitinolytic properties of Streptosporangium nondiastaticum TBG75A20.</title>
        <authorList>
            <person name="Gayathri V."/>
            <person name="Shiburaj S."/>
        </authorList>
    </citation>
    <scope>NUCLEOTIDE SEQUENCE [LARGE SCALE GENOMIC DNA]</scope>
    <source>
        <strain evidence="10 11">TBG75A20</strain>
    </source>
</reference>
<feature type="transmembrane region" description="Helical" evidence="8">
    <location>
        <begin position="588"/>
        <end position="607"/>
    </location>
</feature>
<keyword evidence="11" id="KW-1185">Reference proteome</keyword>
<dbReference type="PROSITE" id="PS50156">
    <property type="entry name" value="SSD"/>
    <property type="match status" value="1"/>
</dbReference>
<proteinExistence type="inferred from homology"/>
<organism evidence="10 11">
    <name type="scientific">Streptosporangium nondiastaticum</name>
    <dbReference type="NCBI Taxonomy" id="35764"/>
    <lineage>
        <taxon>Bacteria</taxon>
        <taxon>Bacillati</taxon>
        <taxon>Actinomycetota</taxon>
        <taxon>Actinomycetes</taxon>
        <taxon>Streptosporangiales</taxon>
        <taxon>Streptosporangiaceae</taxon>
        <taxon>Streptosporangium</taxon>
    </lineage>
</organism>
<dbReference type="GO" id="GO:0005886">
    <property type="term" value="C:plasma membrane"/>
    <property type="evidence" value="ECO:0007669"/>
    <property type="project" value="UniProtKB-SubCell"/>
</dbReference>
<feature type="transmembrane region" description="Helical" evidence="8">
    <location>
        <begin position="332"/>
        <end position="356"/>
    </location>
</feature>
<evidence type="ECO:0000313" key="10">
    <source>
        <dbReference type="EMBL" id="PSJ30533.1"/>
    </source>
</evidence>
<sequence>MHRRHSFHGDAAARGGPRPARGRLRLLRAVTRWRPWHSARLTLAACVLGTVALGLFGTGGLDRLSITGAVPSGAPATRDSTTLAKRYGSSAPDLVLLLRAASDVRTPEVTAAGRTVESDIRRAPGVGTVASYWSTSDSALLSRDTHAALVTAELTGDEAFRAKTAQRLVTALGAHRGPVTITPTGAAWTRAEFLDDNRADLLRAELISAPACALILLFVFRSLVAALLPVVSALVSTAGTLAFLRLLSSLTEVSVYASNIATALGLGLAVDYGILMVARFREESMAGAPLQEAIARSVRTAGRAVVVSASIVLASLSALLLFPFVFLRSAAWAAIAVVVFSAAASVIVIPALLALLGHRIDRLDLFARLRSSGASGPEGSPGVRRATLAVTRRPAVAALVATCVLAVMSLPAWHVALGPSAVDDLPQHSKTRTAGVAIRQDFASAPERGLIVGLPKGTPREDVDGYARTVSALRQTAAVRTFTGQYRGGAKTGAPGPSDAHEDSPGGPLLTVTSRFPAGTAESAALVKQLRTLPAHGHVLVAGEAAEAVDAQSAIRRALPWCFGLIAAATFVLMALFTRSLLVPFKAVAVAAASLAATLGCLVHVFQDGHLRGVLGDFHAPGYLIDTSTVFLLATAYALSVDYEVFIVARIKEEYLASGDNTSAVVAGMRRTGRLVTAASLVFATAMAGPATSQVTPLKLTGVGLALAVLVDAVVVRGALVPGLMTLAGRANWWLPGAREVRAVRGTRCTADERAEAHGDG</sequence>
<accession>A0A9X7PJT7</accession>
<feature type="transmembrane region" description="Helical" evidence="8">
    <location>
        <begin position="304"/>
        <end position="326"/>
    </location>
</feature>
<gene>
    <name evidence="10" type="ORF">B7P34_00475</name>
</gene>
<evidence type="ECO:0000256" key="7">
    <source>
        <dbReference type="SAM" id="MobiDB-lite"/>
    </source>
</evidence>